<evidence type="ECO:0000256" key="7">
    <source>
        <dbReference type="SAM" id="Phobius"/>
    </source>
</evidence>
<feature type="domain" description="Rhodopsin" evidence="8">
    <location>
        <begin position="27"/>
        <end position="257"/>
    </location>
</feature>
<comment type="subcellular location">
    <subcellularLocation>
        <location evidence="1">Membrane</location>
        <topology evidence="1">Multi-pass membrane protein</topology>
    </subcellularLocation>
</comment>
<gene>
    <name evidence="9" type="ORF">PG999_012997</name>
</gene>
<dbReference type="AlphaFoldDB" id="A0AAW0QE54"/>
<keyword evidence="2 7" id="KW-0812">Transmembrane</keyword>
<dbReference type="Pfam" id="PF20684">
    <property type="entry name" value="Fung_rhodopsin"/>
    <property type="match status" value="1"/>
</dbReference>
<keyword evidence="3 7" id="KW-1133">Transmembrane helix</keyword>
<feature type="transmembrane region" description="Helical" evidence="7">
    <location>
        <begin position="161"/>
        <end position="186"/>
    </location>
</feature>
<feature type="transmembrane region" description="Helical" evidence="7">
    <location>
        <begin position="12"/>
        <end position="33"/>
    </location>
</feature>
<comment type="caution">
    <text evidence="9">The sequence shown here is derived from an EMBL/GenBank/DDBJ whole genome shotgun (WGS) entry which is preliminary data.</text>
</comment>
<dbReference type="GO" id="GO:0016020">
    <property type="term" value="C:membrane"/>
    <property type="evidence" value="ECO:0007669"/>
    <property type="project" value="UniProtKB-SubCell"/>
</dbReference>
<protein>
    <recommendedName>
        <fullName evidence="8">Rhodopsin domain-containing protein</fullName>
    </recommendedName>
</protein>
<dbReference type="PANTHER" id="PTHR33048:SF93">
    <property type="entry name" value="INTEGRAL MEMBRANE PROTEIN"/>
    <property type="match status" value="1"/>
</dbReference>
<dbReference type="PANTHER" id="PTHR33048">
    <property type="entry name" value="PTH11-LIKE INTEGRAL MEMBRANE PROTEIN (AFU_ORTHOLOGUE AFUA_5G11245)"/>
    <property type="match status" value="1"/>
</dbReference>
<organism evidence="9 10">
    <name type="scientific">Apiospora kogelbergensis</name>
    <dbReference type="NCBI Taxonomy" id="1337665"/>
    <lineage>
        <taxon>Eukaryota</taxon>
        <taxon>Fungi</taxon>
        <taxon>Dikarya</taxon>
        <taxon>Ascomycota</taxon>
        <taxon>Pezizomycotina</taxon>
        <taxon>Sordariomycetes</taxon>
        <taxon>Xylariomycetidae</taxon>
        <taxon>Amphisphaeriales</taxon>
        <taxon>Apiosporaceae</taxon>
        <taxon>Apiospora</taxon>
    </lineage>
</organism>
<evidence type="ECO:0000256" key="5">
    <source>
        <dbReference type="ARBA" id="ARBA00038359"/>
    </source>
</evidence>
<reference evidence="9 10" key="1">
    <citation type="submission" date="2023-01" db="EMBL/GenBank/DDBJ databases">
        <title>Analysis of 21 Apiospora genomes using comparative genomics revels a genus with tremendous synthesis potential of carbohydrate active enzymes and secondary metabolites.</title>
        <authorList>
            <person name="Sorensen T."/>
        </authorList>
    </citation>
    <scope>NUCLEOTIDE SEQUENCE [LARGE SCALE GENOMIC DNA]</scope>
    <source>
        <strain evidence="9 10">CBS 117206</strain>
    </source>
</reference>
<dbReference type="InterPro" id="IPR049326">
    <property type="entry name" value="Rhodopsin_dom_fungi"/>
</dbReference>
<feature type="transmembrane region" description="Helical" evidence="7">
    <location>
        <begin position="119"/>
        <end position="141"/>
    </location>
</feature>
<dbReference type="Proteomes" id="UP001392437">
    <property type="component" value="Unassembled WGS sequence"/>
</dbReference>
<keyword evidence="10" id="KW-1185">Reference proteome</keyword>
<dbReference type="EMBL" id="JAQQWP010000010">
    <property type="protein sequence ID" value="KAK8097053.1"/>
    <property type="molecule type" value="Genomic_DNA"/>
</dbReference>
<feature type="region of interest" description="Disordered" evidence="6">
    <location>
        <begin position="273"/>
        <end position="292"/>
    </location>
</feature>
<feature type="transmembrane region" description="Helical" evidence="7">
    <location>
        <begin position="198"/>
        <end position="220"/>
    </location>
</feature>
<comment type="similarity">
    <text evidence="5">Belongs to the SAT4 family.</text>
</comment>
<evidence type="ECO:0000256" key="6">
    <source>
        <dbReference type="SAM" id="MobiDB-lite"/>
    </source>
</evidence>
<feature type="compositionally biased region" description="Basic and acidic residues" evidence="6">
    <location>
        <begin position="328"/>
        <end position="349"/>
    </location>
</feature>
<evidence type="ECO:0000256" key="3">
    <source>
        <dbReference type="ARBA" id="ARBA00022989"/>
    </source>
</evidence>
<evidence type="ECO:0000256" key="1">
    <source>
        <dbReference type="ARBA" id="ARBA00004141"/>
    </source>
</evidence>
<feature type="transmembrane region" description="Helical" evidence="7">
    <location>
        <begin position="45"/>
        <end position="64"/>
    </location>
</feature>
<evidence type="ECO:0000256" key="2">
    <source>
        <dbReference type="ARBA" id="ARBA00022692"/>
    </source>
</evidence>
<evidence type="ECO:0000256" key="4">
    <source>
        <dbReference type="ARBA" id="ARBA00023136"/>
    </source>
</evidence>
<accession>A0AAW0QE54</accession>
<evidence type="ECO:0000313" key="10">
    <source>
        <dbReference type="Proteomes" id="UP001392437"/>
    </source>
</evidence>
<feature type="region of interest" description="Disordered" evidence="6">
    <location>
        <begin position="306"/>
        <end position="349"/>
    </location>
</feature>
<feature type="transmembrane region" description="Helical" evidence="7">
    <location>
        <begin position="92"/>
        <end position="112"/>
    </location>
</feature>
<name>A0AAW0QE54_9PEZI</name>
<proteinExistence type="inferred from homology"/>
<dbReference type="InterPro" id="IPR052337">
    <property type="entry name" value="SAT4-like"/>
</dbReference>
<evidence type="ECO:0000259" key="8">
    <source>
        <dbReference type="Pfam" id="PF20684"/>
    </source>
</evidence>
<keyword evidence="4 7" id="KW-0472">Membrane</keyword>
<evidence type="ECO:0000313" key="9">
    <source>
        <dbReference type="EMBL" id="KAK8097053.1"/>
    </source>
</evidence>
<sequence length="419" mass="46159">MPADDQGTRLMAVLWALTAIVFTFLLLRIYTRVICVASYGVDDHFFLVAFLLMVASDAAITVAVGKGFGRDDLDEDTKYNTIFWRDVGQSNALVATAAAKASVGFFMTRLVIVRWQKILISMAMGTLGVICVLMAIFTWAACTPIEFSWDDRIPGGTCINTVPLGVAMGLGTVFIDLLFALLPWNFVWKLNMSRKDKLIIAGSLSLGLLAAVAGIIRITYVRGVREVVYEMIIWSQVEICVTMICVSIPVCRPLWSRTIGGWFNNTKRRNSGYVPVQQDEPRQQHQLGEPVGLRTIGGTPMFGARVVQSSKPSRKSSRPSANLASFDSKADPSHPQDHHHDEDDDASDRGIVKKDAAEIKHTPSVPEGQVDSARIHKDWVLGHIGTEVQAEAIEGAQRSPPLVSEHGITRTKTFQVHRV</sequence>